<evidence type="ECO:0000313" key="3">
    <source>
        <dbReference type="Proteomes" id="UP001302812"/>
    </source>
</evidence>
<accession>A0AAN6T9U4</accession>
<feature type="region of interest" description="Disordered" evidence="1">
    <location>
        <begin position="40"/>
        <end position="86"/>
    </location>
</feature>
<protein>
    <recommendedName>
        <fullName evidence="4">Secondary alcohol dehydrogenase</fullName>
    </recommendedName>
</protein>
<keyword evidence="3" id="KW-1185">Reference proteome</keyword>
<name>A0AAN6T9U4_9PEZI</name>
<evidence type="ECO:0000256" key="1">
    <source>
        <dbReference type="SAM" id="MobiDB-lite"/>
    </source>
</evidence>
<dbReference type="EMBL" id="MU853350">
    <property type="protein sequence ID" value="KAK4110500.1"/>
    <property type="molecule type" value="Genomic_DNA"/>
</dbReference>
<dbReference type="Proteomes" id="UP001302812">
    <property type="component" value="Unassembled WGS sequence"/>
</dbReference>
<dbReference type="AlphaFoldDB" id="A0AAN6T9U4"/>
<gene>
    <name evidence="2" type="ORF">N656DRAFT_781709</name>
</gene>
<feature type="compositionally biased region" description="Low complexity" evidence="1">
    <location>
        <begin position="58"/>
        <end position="80"/>
    </location>
</feature>
<reference evidence="2" key="1">
    <citation type="journal article" date="2023" name="Mol. Phylogenet. Evol.">
        <title>Genome-scale phylogeny and comparative genomics of the fungal order Sordariales.</title>
        <authorList>
            <person name="Hensen N."/>
            <person name="Bonometti L."/>
            <person name="Westerberg I."/>
            <person name="Brannstrom I.O."/>
            <person name="Guillou S."/>
            <person name="Cros-Aarteil S."/>
            <person name="Calhoun S."/>
            <person name="Haridas S."/>
            <person name="Kuo A."/>
            <person name="Mondo S."/>
            <person name="Pangilinan J."/>
            <person name="Riley R."/>
            <person name="LaButti K."/>
            <person name="Andreopoulos B."/>
            <person name="Lipzen A."/>
            <person name="Chen C."/>
            <person name="Yan M."/>
            <person name="Daum C."/>
            <person name="Ng V."/>
            <person name="Clum A."/>
            <person name="Steindorff A."/>
            <person name="Ohm R.A."/>
            <person name="Martin F."/>
            <person name="Silar P."/>
            <person name="Natvig D.O."/>
            <person name="Lalanne C."/>
            <person name="Gautier V."/>
            <person name="Ament-Velasquez S.L."/>
            <person name="Kruys A."/>
            <person name="Hutchinson M.I."/>
            <person name="Powell A.J."/>
            <person name="Barry K."/>
            <person name="Miller A.N."/>
            <person name="Grigoriev I.V."/>
            <person name="Debuchy R."/>
            <person name="Gladieux P."/>
            <person name="Hiltunen Thoren M."/>
            <person name="Johannesson H."/>
        </authorList>
    </citation>
    <scope>NUCLEOTIDE SEQUENCE</scope>
    <source>
        <strain evidence="2">CBS 508.74</strain>
    </source>
</reference>
<dbReference type="PANTHER" id="PTHR40422">
    <property type="entry name" value="TRANSLATION MACHINERY-ASSOCIATED PROTEIN 17"/>
    <property type="match status" value="1"/>
</dbReference>
<dbReference type="InterPro" id="IPR038966">
    <property type="entry name" value="TMA17"/>
</dbReference>
<feature type="region of interest" description="Disordered" evidence="1">
    <location>
        <begin position="121"/>
        <end position="233"/>
    </location>
</feature>
<organism evidence="2 3">
    <name type="scientific">Canariomyces notabilis</name>
    <dbReference type="NCBI Taxonomy" id="2074819"/>
    <lineage>
        <taxon>Eukaryota</taxon>
        <taxon>Fungi</taxon>
        <taxon>Dikarya</taxon>
        <taxon>Ascomycota</taxon>
        <taxon>Pezizomycotina</taxon>
        <taxon>Sordariomycetes</taxon>
        <taxon>Sordariomycetidae</taxon>
        <taxon>Sordariales</taxon>
        <taxon>Chaetomiaceae</taxon>
        <taxon>Canariomyces</taxon>
    </lineage>
</organism>
<feature type="compositionally biased region" description="Basic and acidic residues" evidence="1">
    <location>
        <begin position="187"/>
        <end position="198"/>
    </location>
</feature>
<dbReference type="GO" id="GO:0070682">
    <property type="term" value="P:proteasome regulatory particle assembly"/>
    <property type="evidence" value="ECO:0007669"/>
    <property type="project" value="InterPro"/>
</dbReference>
<dbReference type="GO" id="GO:0030674">
    <property type="term" value="F:protein-macromolecule adaptor activity"/>
    <property type="evidence" value="ECO:0007669"/>
    <property type="project" value="TreeGrafter"/>
</dbReference>
<evidence type="ECO:0000313" key="2">
    <source>
        <dbReference type="EMBL" id="KAK4110500.1"/>
    </source>
</evidence>
<evidence type="ECO:0008006" key="4">
    <source>
        <dbReference type="Google" id="ProtNLM"/>
    </source>
</evidence>
<comment type="caution">
    <text evidence="2">The sequence shown here is derived from an EMBL/GenBank/DDBJ whole genome shotgun (WGS) entry which is preliminary data.</text>
</comment>
<proteinExistence type="predicted"/>
<dbReference type="PANTHER" id="PTHR40422:SF1">
    <property type="entry name" value="TRANSLATION MACHINERY-ASSOCIATED PROTEIN 17"/>
    <property type="match status" value="1"/>
</dbReference>
<sequence length="233" mass="25431">MSADARPITPAAFAAALKDLPLSSLRLKVAELRNSIAHLDYSNEQLRPFADGTATAVSPSTSQPQPQPSQSQSQSSQHQQGDQDCIDAIRENEEVIERMQERIRLVRAEVEERGFSWAEFQSEEERKAEEEAKGEGETGRGDGEAEWLVNGNGSSTAVNGVGADGPTTTRHAAWSDGTFQTGSIRDGVVHMDSGERRVGGSLTDEELRRRMEEQLRDLGGDGEDEDREGGLHL</sequence>
<dbReference type="GeneID" id="89939759"/>
<feature type="compositionally biased region" description="Basic and acidic residues" evidence="1">
    <location>
        <begin position="205"/>
        <end position="219"/>
    </location>
</feature>
<dbReference type="RefSeq" id="XP_064668070.1">
    <property type="nucleotide sequence ID" value="XM_064815634.1"/>
</dbReference>
<reference evidence="2" key="2">
    <citation type="submission" date="2023-05" db="EMBL/GenBank/DDBJ databases">
        <authorList>
            <consortium name="Lawrence Berkeley National Laboratory"/>
            <person name="Steindorff A."/>
            <person name="Hensen N."/>
            <person name="Bonometti L."/>
            <person name="Westerberg I."/>
            <person name="Brannstrom I.O."/>
            <person name="Guillou S."/>
            <person name="Cros-Aarteil S."/>
            <person name="Calhoun S."/>
            <person name="Haridas S."/>
            <person name="Kuo A."/>
            <person name="Mondo S."/>
            <person name="Pangilinan J."/>
            <person name="Riley R."/>
            <person name="Labutti K."/>
            <person name="Andreopoulos B."/>
            <person name="Lipzen A."/>
            <person name="Chen C."/>
            <person name="Yanf M."/>
            <person name="Daum C."/>
            <person name="Ng V."/>
            <person name="Clum A."/>
            <person name="Ohm R."/>
            <person name="Martin F."/>
            <person name="Silar P."/>
            <person name="Natvig D."/>
            <person name="Lalanne C."/>
            <person name="Gautier V."/>
            <person name="Ament-Velasquez S.L."/>
            <person name="Kruys A."/>
            <person name="Hutchinson M.I."/>
            <person name="Powell A.J."/>
            <person name="Barry K."/>
            <person name="Miller A.N."/>
            <person name="Grigoriev I.V."/>
            <person name="Debuchy R."/>
            <person name="Gladieux P."/>
            <person name="Thoren M.H."/>
            <person name="Johannesson H."/>
        </authorList>
    </citation>
    <scope>NUCLEOTIDE SEQUENCE</scope>
    <source>
        <strain evidence="2">CBS 508.74</strain>
    </source>
</reference>
<feature type="compositionally biased region" description="Basic and acidic residues" evidence="1">
    <location>
        <begin position="123"/>
        <end position="143"/>
    </location>
</feature>